<sequence>MSDEMTDTVGAAGQESPPAGDSRESGSWSLDEVQERLEKIFDRQSLSEDAYVQKHMNAQFYIPISVLEGHEQLSNLGIDSAMLVAAVRRSEKVLFDEDNAMVRPVLKAKRNTLILHDLPEGTTEDDIRQLFSNSPEMDTVQTVKPDVNQTAFVTFETDEAAQNAALWLRSQKLSGSTIKCAVKSEQFLRSFFPAPQTPVSPFVPNMMWSGCWMSPGQGWASQQVDCGSEMYTDETWGDWNLDAACGASKGKGRAKGKGRGWRKGGEMTPSEQTLSAKPSPSIPTREETYSQGNEDDGTIMVPLGYAHMYRKYSRQHIMQVCEGMTTVTKPESYERLEQEENGSLFRQSPCKDWAPMPTPLFSFAPSSSPSPNFDERKGGDEDFTREGSVSAGRGWKDSEWEAWGNDAAKWKKKAWTERWVSPGQHWVEKGQGERHPAWAWKGPWESQTRGDKWVAKTVEQSGKEKNVDTNVSPEHGPDEYGQLNGDGREVGDP</sequence>
<feature type="compositionally biased region" description="Basic and acidic residues" evidence="3">
    <location>
        <begin position="426"/>
        <end position="436"/>
    </location>
</feature>
<proteinExistence type="predicted"/>
<evidence type="ECO:0008006" key="7">
    <source>
        <dbReference type="Google" id="ProtNLM"/>
    </source>
</evidence>
<reference evidence="6" key="1">
    <citation type="submission" date="2021-01" db="EMBL/GenBank/DDBJ databases">
        <authorList>
            <person name="Corre E."/>
            <person name="Pelletier E."/>
            <person name="Niang G."/>
            <person name="Scheremetjew M."/>
            <person name="Finn R."/>
            <person name="Kale V."/>
            <person name="Holt S."/>
            <person name="Cochrane G."/>
            <person name="Meng A."/>
            <person name="Brown T."/>
            <person name="Cohen L."/>
        </authorList>
    </citation>
    <scope>NUCLEOTIDE SEQUENCE</scope>
</reference>
<feature type="domain" description="HTH La-type RNA-binding" evidence="5">
    <location>
        <begin position="23"/>
        <end position="112"/>
    </location>
</feature>
<evidence type="ECO:0000256" key="2">
    <source>
        <dbReference type="PROSITE-ProRule" id="PRU00332"/>
    </source>
</evidence>
<accession>A0A7S1A426</accession>
<evidence type="ECO:0000256" key="1">
    <source>
        <dbReference type="ARBA" id="ARBA00022884"/>
    </source>
</evidence>
<feature type="region of interest" description="Disordered" evidence="3">
    <location>
        <begin position="1"/>
        <end position="29"/>
    </location>
</feature>
<dbReference type="SUPFAM" id="SSF46785">
    <property type="entry name" value="Winged helix' DNA-binding domain"/>
    <property type="match status" value="1"/>
</dbReference>
<evidence type="ECO:0000256" key="3">
    <source>
        <dbReference type="SAM" id="MobiDB-lite"/>
    </source>
</evidence>
<dbReference type="InterPro" id="IPR006630">
    <property type="entry name" value="La_HTH"/>
</dbReference>
<dbReference type="InterPro" id="IPR012677">
    <property type="entry name" value="Nucleotide-bd_a/b_plait_sf"/>
</dbReference>
<feature type="compositionally biased region" description="Polar residues" evidence="3">
    <location>
        <begin position="269"/>
        <end position="278"/>
    </location>
</feature>
<dbReference type="PROSITE" id="PS50102">
    <property type="entry name" value="RRM"/>
    <property type="match status" value="1"/>
</dbReference>
<evidence type="ECO:0000259" key="4">
    <source>
        <dbReference type="PROSITE" id="PS50102"/>
    </source>
</evidence>
<dbReference type="InterPro" id="IPR035979">
    <property type="entry name" value="RBD_domain_sf"/>
</dbReference>
<dbReference type="InterPro" id="IPR000504">
    <property type="entry name" value="RRM_dom"/>
</dbReference>
<dbReference type="InterPro" id="IPR045180">
    <property type="entry name" value="La_dom_prot"/>
</dbReference>
<protein>
    <recommendedName>
        <fullName evidence="7">RRM domain-containing protein</fullName>
    </recommendedName>
</protein>
<feature type="compositionally biased region" description="Basic and acidic residues" evidence="3">
    <location>
        <begin position="373"/>
        <end position="385"/>
    </location>
</feature>
<keyword evidence="1 2" id="KW-0694">RNA-binding</keyword>
<dbReference type="GO" id="GO:0045727">
    <property type="term" value="P:positive regulation of translation"/>
    <property type="evidence" value="ECO:0007669"/>
    <property type="project" value="TreeGrafter"/>
</dbReference>
<dbReference type="Gene3D" id="3.30.70.330">
    <property type="match status" value="1"/>
</dbReference>
<dbReference type="SMART" id="SM00360">
    <property type="entry name" value="RRM"/>
    <property type="match status" value="1"/>
</dbReference>
<evidence type="ECO:0000259" key="5">
    <source>
        <dbReference type="PROSITE" id="PS50961"/>
    </source>
</evidence>
<dbReference type="GO" id="GO:0003723">
    <property type="term" value="F:RNA binding"/>
    <property type="evidence" value="ECO:0007669"/>
    <property type="project" value="UniProtKB-UniRule"/>
</dbReference>
<dbReference type="PANTHER" id="PTHR22792">
    <property type="entry name" value="LUPUS LA PROTEIN-RELATED"/>
    <property type="match status" value="1"/>
</dbReference>
<feature type="region of interest" description="Disordered" evidence="3">
    <location>
        <begin position="422"/>
        <end position="493"/>
    </location>
</feature>
<dbReference type="GO" id="GO:0010494">
    <property type="term" value="C:cytoplasmic stress granule"/>
    <property type="evidence" value="ECO:0007669"/>
    <property type="project" value="TreeGrafter"/>
</dbReference>
<dbReference type="EMBL" id="HBFQ01022084">
    <property type="protein sequence ID" value="CAD8841148.1"/>
    <property type="molecule type" value="Transcribed_RNA"/>
</dbReference>
<dbReference type="InterPro" id="IPR036390">
    <property type="entry name" value="WH_DNA-bd_sf"/>
</dbReference>
<feature type="region of interest" description="Disordered" evidence="3">
    <location>
        <begin position="248"/>
        <end position="296"/>
    </location>
</feature>
<feature type="compositionally biased region" description="Low complexity" evidence="3">
    <location>
        <begin position="363"/>
        <end position="372"/>
    </location>
</feature>
<organism evidence="6">
    <name type="scientific">Noctiluca scintillans</name>
    <name type="common">Sea sparkle</name>
    <name type="synonym">Red tide dinoflagellate</name>
    <dbReference type="NCBI Taxonomy" id="2966"/>
    <lineage>
        <taxon>Eukaryota</taxon>
        <taxon>Sar</taxon>
        <taxon>Alveolata</taxon>
        <taxon>Dinophyceae</taxon>
        <taxon>Noctilucales</taxon>
        <taxon>Noctilucaceae</taxon>
        <taxon>Noctiluca</taxon>
    </lineage>
</organism>
<dbReference type="Gene3D" id="1.10.10.10">
    <property type="entry name" value="Winged helix-like DNA-binding domain superfamily/Winged helix DNA-binding domain"/>
    <property type="match status" value="1"/>
</dbReference>
<dbReference type="PANTHER" id="PTHR22792:SF132">
    <property type="entry name" value="LA-RELATED PROTEIN 1"/>
    <property type="match status" value="1"/>
</dbReference>
<name>A0A7S1A426_NOCSC</name>
<evidence type="ECO:0000313" key="6">
    <source>
        <dbReference type="EMBL" id="CAD8841148.1"/>
    </source>
</evidence>
<feature type="region of interest" description="Disordered" evidence="3">
    <location>
        <begin position="363"/>
        <end position="392"/>
    </location>
</feature>
<gene>
    <name evidence="6" type="ORF">NSCI0253_LOCUS15496</name>
</gene>
<dbReference type="AlphaFoldDB" id="A0A7S1A426"/>
<feature type="domain" description="RRM" evidence="4">
    <location>
        <begin position="111"/>
        <end position="185"/>
    </location>
</feature>
<feature type="compositionally biased region" description="Basic residues" evidence="3">
    <location>
        <begin position="250"/>
        <end position="262"/>
    </location>
</feature>
<dbReference type="SUPFAM" id="SSF54928">
    <property type="entry name" value="RNA-binding domain, RBD"/>
    <property type="match status" value="1"/>
</dbReference>
<dbReference type="GO" id="GO:0005829">
    <property type="term" value="C:cytosol"/>
    <property type="evidence" value="ECO:0007669"/>
    <property type="project" value="TreeGrafter"/>
</dbReference>
<dbReference type="Pfam" id="PF00076">
    <property type="entry name" value="RRM_1"/>
    <property type="match status" value="1"/>
</dbReference>
<dbReference type="PROSITE" id="PS50961">
    <property type="entry name" value="HTH_LA"/>
    <property type="match status" value="1"/>
</dbReference>
<dbReference type="SMART" id="SM00715">
    <property type="entry name" value="LA"/>
    <property type="match status" value="1"/>
</dbReference>
<dbReference type="InterPro" id="IPR036388">
    <property type="entry name" value="WH-like_DNA-bd_sf"/>
</dbReference>